<dbReference type="RefSeq" id="WP_204058754.1">
    <property type="nucleotide sequence ID" value="NZ_BAAAGP010000020.1"/>
</dbReference>
<feature type="domain" description="Thiamine pyrophosphate enzyme TPP-binding" evidence="7">
    <location>
        <begin position="391"/>
        <end position="516"/>
    </location>
</feature>
<dbReference type="SUPFAM" id="SSF52518">
    <property type="entry name" value="Thiamin diphosphate-binding fold (THDP-binding)"/>
    <property type="match status" value="2"/>
</dbReference>
<comment type="caution">
    <text evidence="10">The sequence shown here is derived from an EMBL/GenBank/DDBJ whole genome shotgun (WGS) entry which is preliminary data.</text>
</comment>
<comment type="catalytic activity">
    <reaction evidence="6">
        <text>isochorismate + 2-oxoglutarate + H(+) = 5-enolpyruvoyl-6-hydroxy-2-succinyl-cyclohex-3-ene-1-carboxylate + CO2</text>
        <dbReference type="Rhea" id="RHEA:25593"/>
        <dbReference type="ChEBI" id="CHEBI:15378"/>
        <dbReference type="ChEBI" id="CHEBI:16526"/>
        <dbReference type="ChEBI" id="CHEBI:16810"/>
        <dbReference type="ChEBI" id="CHEBI:29780"/>
        <dbReference type="ChEBI" id="CHEBI:58818"/>
        <dbReference type="EC" id="2.2.1.9"/>
    </reaction>
</comment>
<accession>A0ABQ4G301</accession>
<reference evidence="10 11" key="1">
    <citation type="submission" date="2021-01" db="EMBL/GenBank/DDBJ databases">
        <title>Whole genome shotgun sequence of Microbispora corallina NBRC 16416.</title>
        <authorList>
            <person name="Komaki H."/>
            <person name="Tamura T."/>
        </authorList>
    </citation>
    <scope>NUCLEOTIDE SEQUENCE [LARGE SCALE GENOMIC DNA]</scope>
    <source>
        <strain evidence="10 11">NBRC 16416</strain>
    </source>
</reference>
<dbReference type="Pfam" id="PF02776">
    <property type="entry name" value="TPP_enzyme_N"/>
    <property type="match status" value="1"/>
</dbReference>
<evidence type="ECO:0000256" key="6">
    <source>
        <dbReference type="HAMAP-Rule" id="MF_01659"/>
    </source>
</evidence>
<dbReference type="EMBL" id="BOOC01000022">
    <property type="protein sequence ID" value="GIH41405.1"/>
    <property type="molecule type" value="Genomic_DNA"/>
</dbReference>
<evidence type="ECO:0000256" key="4">
    <source>
        <dbReference type="ARBA" id="ARBA00023052"/>
    </source>
</evidence>
<feature type="domain" description="Menaquinone biosynthesis protein MenD middle" evidence="9">
    <location>
        <begin position="213"/>
        <end position="378"/>
    </location>
</feature>
<keyword evidence="5 6" id="KW-0464">Manganese</keyword>
<dbReference type="InterPro" id="IPR004433">
    <property type="entry name" value="MenaQ_synth_MenD"/>
</dbReference>
<dbReference type="HAMAP" id="MF_01659">
    <property type="entry name" value="MenD"/>
    <property type="match status" value="1"/>
</dbReference>
<keyword evidence="6" id="KW-0474">Menaquinone biosynthesis</keyword>
<evidence type="ECO:0000313" key="11">
    <source>
        <dbReference type="Proteomes" id="UP000603904"/>
    </source>
</evidence>
<dbReference type="InterPro" id="IPR032264">
    <property type="entry name" value="MenD_middle"/>
</dbReference>
<keyword evidence="4 6" id="KW-0786">Thiamine pyrophosphate</keyword>
<comment type="similarity">
    <text evidence="6">Belongs to the TPP enzyme family. MenD subfamily.</text>
</comment>
<keyword evidence="11" id="KW-1185">Reference proteome</keyword>
<comment type="cofactor">
    <cofactor evidence="6">
        <name>thiamine diphosphate</name>
        <dbReference type="ChEBI" id="CHEBI:58937"/>
    </cofactor>
    <text evidence="6">Binds 1 thiamine pyrophosphate per subunit.</text>
</comment>
<evidence type="ECO:0000256" key="5">
    <source>
        <dbReference type="ARBA" id="ARBA00023211"/>
    </source>
</evidence>
<name>A0ABQ4G301_9ACTN</name>
<evidence type="ECO:0000256" key="2">
    <source>
        <dbReference type="ARBA" id="ARBA00022723"/>
    </source>
</evidence>
<organism evidence="10 11">
    <name type="scientific">Microbispora corallina</name>
    <dbReference type="NCBI Taxonomy" id="83302"/>
    <lineage>
        <taxon>Bacteria</taxon>
        <taxon>Bacillati</taxon>
        <taxon>Actinomycetota</taxon>
        <taxon>Actinomycetes</taxon>
        <taxon>Streptosporangiales</taxon>
        <taxon>Streptosporangiaceae</taxon>
        <taxon>Microbispora</taxon>
    </lineage>
</organism>
<dbReference type="PIRSF" id="PIRSF004983">
    <property type="entry name" value="MenD"/>
    <property type="match status" value="1"/>
</dbReference>
<keyword evidence="2 6" id="KW-0479">Metal-binding</keyword>
<keyword evidence="1 6" id="KW-0808">Transferase</keyword>
<dbReference type="Pfam" id="PF02775">
    <property type="entry name" value="TPP_enzyme_C"/>
    <property type="match status" value="1"/>
</dbReference>
<evidence type="ECO:0000259" key="8">
    <source>
        <dbReference type="Pfam" id="PF02776"/>
    </source>
</evidence>
<dbReference type="InterPro" id="IPR029061">
    <property type="entry name" value="THDP-binding"/>
</dbReference>
<gene>
    <name evidence="6 10" type="primary">menD</name>
    <name evidence="10" type="ORF">Mco01_44050</name>
</gene>
<protein>
    <recommendedName>
        <fullName evidence="6">2-succinyl-5-enolpyruvyl-6-hydroxy-3-cyclohexene-1-carboxylate synthase</fullName>
        <shortName evidence="6">SEPHCHC synthase</shortName>
        <ecNumber evidence="6">2.2.1.9</ecNumber>
    </recommendedName>
    <alternativeName>
        <fullName evidence="6">Menaquinone biosynthesis protein MenD</fullName>
    </alternativeName>
</protein>
<comment type="pathway">
    <text evidence="6">Quinol/quinone metabolism; menaquinone biosynthesis.</text>
</comment>
<dbReference type="EC" id="2.2.1.9" evidence="6"/>
<comment type="pathway">
    <text evidence="6">Quinol/quinone metabolism; 1,4-dihydroxy-2-naphthoate biosynthesis; 1,4-dihydroxy-2-naphthoate from chorismate: step 2/7.</text>
</comment>
<dbReference type="InterPro" id="IPR011766">
    <property type="entry name" value="TPP_enzyme_TPP-bd"/>
</dbReference>
<comment type="function">
    <text evidence="6">Catalyzes the thiamine diphosphate-dependent decarboxylation of 2-oxoglutarate and the subsequent addition of the resulting succinic semialdehyde-thiamine pyrophosphate anion to isochorismate to yield 2-succinyl-5-enolpyruvyl-6-hydroxy-3-cyclohexene-1-carboxylate (SEPHCHC).</text>
</comment>
<dbReference type="Pfam" id="PF16582">
    <property type="entry name" value="TPP_enzyme_M_2"/>
    <property type="match status" value="1"/>
</dbReference>
<dbReference type="Gene3D" id="3.40.50.1220">
    <property type="entry name" value="TPP-binding domain"/>
    <property type="match status" value="1"/>
</dbReference>
<evidence type="ECO:0000313" key="10">
    <source>
        <dbReference type="EMBL" id="GIH41405.1"/>
    </source>
</evidence>
<dbReference type="Gene3D" id="3.40.50.970">
    <property type="match status" value="2"/>
</dbReference>
<keyword evidence="3 6" id="KW-0460">Magnesium</keyword>
<dbReference type="CDD" id="cd07037">
    <property type="entry name" value="TPP_PYR_MenD"/>
    <property type="match status" value="1"/>
</dbReference>
<dbReference type="Proteomes" id="UP000603904">
    <property type="component" value="Unassembled WGS sequence"/>
</dbReference>
<dbReference type="PANTHER" id="PTHR42916">
    <property type="entry name" value="2-SUCCINYL-5-ENOLPYRUVYL-6-HYDROXY-3-CYCLOHEXENE-1-CARBOXYLATE SYNTHASE"/>
    <property type="match status" value="1"/>
</dbReference>
<evidence type="ECO:0000256" key="1">
    <source>
        <dbReference type="ARBA" id="ARBA00022679"/>
    </source>
</evidence>
<evidence type="ECO:0000259" key="9">
    <source>
        <dbReference type="Pfam" id="PF16582"/>
    </source>
</evidence>
<feature type="domain" description="Thiamine pyrophosphate enzyme N-terminal TPP-binding" evidence="8">
    <location>
        <begin position="7"/>
        <end position="121"/>
    </location>
</feature>
<sequence length="549" mass="58307">MNPATALATVLVDELVRCGVTDLVLAPGSRSAPLALAAHAESRLRLHVRIDERSASFLALGLAKRSERPVAVVCTSGTAAANFHPAVVEASEAGVPLLVLTADRPPELRGTGANQTIDQVKLYGSAVRWFAEIGVPEDRPGQVAYWRSLVCRAHQRATGPADPGPVHLNVAFREPLVPDGDATWSESLEGDASGAWIRARVAPPASALHIPPTRRGVLVVGDGAANVRRYVAAAGMAGWPVLSEPTGGGRYGDHAISTYHFLLGDPEFAEAHRPDVVVTLGRPGLSRPLLSWLRRAQEHIVVAPDLTRWPDPTRSATQVAQAVEIPIASGDDAWLSSWRQADHAAREALDQVLDSHGLSEPRLARDLAELLPNGSLLFCGSSMPIRDLDQAMRPRRGLRLMANRGASGIDGLVSSAMGAALAHNGPAYALIGDLTLLHDQNGLILGPREPRPDLCLVVVNNDGGGIFSLLPQAALEAPFERVFGTPHGVDFAYLAAASGLPYTLVTEAEELSRALKGDGVRLVEARTDREANAAVHAAMRDAVRDAMRP</sequence>
<dbReference type="NCBIfam" id="TIGR00173">
    <property type="entry name" value="menD"/>
    <property type="match status" value="1"/>
</dbReference>
<comment type="cofactor">
    <cofactor evidence="6">
        <name>Mg(2+)</name>
        <dbReference type="ChEBI" id="CHEBI:18420"/>
    </cofactor>
    <cofactor evidence="6">
        <name>Mn(2+)</name>
        <dbReference type="ChEBI" id="CHEBI:29035"/>
    </cofactor>
</comment>
<proteinExistence type="inferred from homology"/>
<dbReference type="InterPro" id="IPR012001">
    <property type="entry name" value="Thiamin_PyroP_enz_TPP-bd_dom"/>
</dbReference>
<comment type="subunit">
    <text evidence="6">Homodimer.</text>
</comment>
<evidence type="ECO:0000256" key="3">
    <source>
        <dbReference type="ARBA" id="ARBA00022842"/>
    </source>
</evidence>
<dbReference type="CDD" id="cd02009">
    <property type="entry name" value="TPP_SHCHC_synthase"/>
    <property type="match status" value="1"/>
</dbReference>
<evidence type="ECO:0000259" key="7">
    <source>
        <dbReference type="Pfam" id="PF02775"/>
    </source>
</evidence>
<dbReference type="PANTHER" id="PTHR42916:SF1">
    <property type="entry name" value="PROTEIN PHYLLO, CHLOROPLASTIC"/>
    <property type="match status" value="1"/>
</dbReference>